<evidence type="ECO:0000313" key="2">
    <source>
        <dbReference type="EMBL" id="OIJ11488.1"/>
    </source>
</evidence>
<reference evidence="2 3" key="1">
    <citation type="submission" date="2016-10" db="EMBL/GenBank/DDBJ databases">
        <title>Draft genome sequences of four alkaliphilic bacteria belonging to the Anaerobacillus genus.</title>
        <authorList>
            <person name="Bassil N.M."/>
            <person name="Lloyd J.R."/>
        </authorList>
    </citation>
    <scope>NUCLEOTIDE SEQUENCE [LARGE SCALE GENOMIC DNA]</scope>
    <source>
        <strain evidence="2 3">DSM 15340</strain>
    </source>
</reference>
<gene>
    <name evidence="2" type="ORF">BKP35_12150</name>
</gene>
<evidence type="ECO:0000256" key="1">
    <source>
        <dbReference type="SAM" id="SignalP"/>
    </source>
</evidence>
<feature type="chain" id="PRO_5010345940" evidence="1">
    <location>
        <begin position="23"/>
        <end position="234"/>
    </location>
</feature>
<dbReference type="Proteomes" id="UP000180098">
    <property type="component" value="Unassembled WGS sequence"/>
</dbReference>
<dbReference type="AlphaFoldDB" id="A0A1S2LG61"/>
<proteinExistence type="predicted"/>
<protein>
    <submittedName>
        <fullName evidence="2">Uncharacterized protein</fullName>
    </submittedName>
</protein>
<organism evidence="2 3">
    <name type="scientific">Anaerobacillus arseniciselenatis</name>
    <dbReference type="NCBI Taxonomy" id="85682"/>
    <lineage>
        <taxon>Bacteria</taxon>
        <taxon>Bacillati</taxon>
        <taxon>Bacillota</taxon>
        <taxon>Bacilli</taxon>
        <taxon>Bacillales</taxon>
        <taxon>Bacillaceae</taxon>
        <taxon>Anaerobacillus</taxon>
    </lineage>
</organism>
<keyword evidence="3" id="KW-1185">Reference proteome</keyword>
<feature type="signal peptide" evidence="1">
    <location>
        <begin position="1"/>
        <end position="22"/>
    </location>
</feature>
<dbReference type="Gene3D" id="2.60.40.3860">
    <property type="match status" value="1"/>
</dbReference>
<evidence type="ECO:0000313" key="3">
    <source>
        <dbReference type="Proteomes" id="UP000180098"/>
    </source>
</evidence>
<dbReference type="OrthoDB" id="2970147at2"/>
<name>A0A1S2LG61_9BACI</name>
<comment type="caution">
    <text evidence="2">The sequence shown here is derived from an EMBL/GenBank/DDBJ whole genome shotgun (WGS) entry which is preliminary data.</text>
</comment>
<sequence length="234" mass="26169">MKKIFALLLVVLMMFTGTMVSAESKSTTSESVKKYEKEILKSFDELGIDLETQKKLLKKLKDGEMLDSLKQENADFALEEIQSLQMNESNIITFSDGSKAKVGSEIIKSEDDTYNDDIGLMHTGLSPGTYTIRTYYNTGLVNAQYYIEAVIRSGSDNDYILTVYDGTATVIGGKKEEETTTLHRRFETSTHYAHSNFRVDYSLFGENFSSSMTLNTLVGNDGYKTGLSNLTPLK</sequence>
<dbReference type="EMBL" id="MLQQ01000027">
    <property type="protein sequence ID" value="OIJ11488.1"/>
    <property type="molecule type" value="Genomic_DNA"/>
</dbReference>
<accession>A0A1S2LG61</accession>
<keyword evidence="1" id="KW-0732">Signal</keyword>